<dbReference type="EMBL" id="JAUTAS010000001">
    <property type="protein sequence ID" value="MDQ1110045.1"/>
    <property type="molecule type" value="Genomic_DNA"/>
</dbReference>
<organism evidence="2 3">
    <name type="scientific">Stenotrophomonas rhizophila</name>
    <dbReference type="NCBI Taxonomy" id="216778"/>
    <lineage>
        <taxon>Bacteria</taxon>
        <taxon>Pseudomonadati</taxon>
        <taxon>Pseudomonadota</taxon>
        <taxon>Gammaproteobacteria</taxon>
        <taxon>Lysobacterales</taxon>
        <taxon>Lysobacteraceae</taxon>
        <taxon>Stenotrophomonas</taxon>
    </lineage>
</organism>
<evidence type="ECO:0000256" key="1">
    <source>
        <dbReference type="SAM" id="Phobius"/>
    </source>
</evidence>
<feature type="transmembrane region" description="Helical" evidence="1">
    <location>
        <begin position="72"/>
        <end position="93"/>
    </location>
</feature>
<comment type="caution">
    <text evidence="2">The sequence shown here is derived from an EMBL/GenBank/DDBJ whole genome shotgun (WGS) entry which is preliminary data.</text>
</comment>
<reference evidence="2" key="1">
    <citation type="submission" date="2023-07" db="EMBL/GenBank/DDBJ databases">
        <title>Functional and genomic diversity of the sorghum phyllosphere microbiome.</title>
        <authorList>
            <person name="Shade A."/>
        </authorList>
    </citation>
    <scope>NUCLEOTIDE SEQUENCE</scope>
    <source>
        <strain evidence="2">SORGH_AS_0457</strain>
    </source>
</reference>
<name>A0AAP5EBN6_9GAMM</name>
<feature type="transmembrane region" description="Helical" evidence="1">
    <location>
        <begin position="20"/>
        <end position="42"/>
    </location>
</feature>
<evidence type="ECO:0000313" key="2">
    <source>
        <dbReference type="EMBL" id="MDQ1110045.1"/>
    </source>
</evidence>
<dbReference type="AlphaFoldDB" id="A0AAP5EBN6"/>
<dbReference type="InterPro" id="IPR053597">
    <property type="entry name" value="Retron_Ec48_antiviral"/>
</dbReference>
<proteinExistence type="predicted"/>
<keyword evidence="1" id="KW-0812">Transmembrane</keyword>
<dbReference type="Proteomes" id="UP001226084">
    <property type="component" value="Unassembled WGS sequence"/>
</dbReference>
<evidence type="ECO:0000313" key="3">
    <source>
        <dbReference type="Proteomes" id="UP001226084"/>
    </source>
</evidence>
<accession>A0AAP5EBN6</accession>
<keyword evidence="1" id="KW-1133">Transmembrane helix</keyword>
<gene>
    <name evidence="2" type="ORF">QE424_003204</name>
</gene>
<protein>
    <submittedName>
        <fullName evidence="2">Uncharacterized protein</fullName>
    </submittedName>
</protein>
<dbReference type="RefSeq" id="WP_307107556.1">
    <property type="nucleotide sequence ID" value="NZ_JAUTAS010000001.1"/>
</dbReference>
<dbReference type="NCBIfam" id="NF038235">
    <property type="entry name" value="retron_Ec48_2TM"/>
    <property type="match status" value="1"/>
</dbReference>
<keyword evidence="1" id="KW-0472">Membrane</keyword>
<sequence length="244" mass="27609">MSSMRVDGLVSRFDRWLAQYLLPIISILVALCFQITLIVTMLRIPEYSAYSLCLTGDCFGTLGDLIGAQVEVIKAGGALVSFIVVVAGVYLAMRTYIATSQVGMLGNAIAHITFYERFVSSEILRRGRLSPRHVDVFGVYTLMFPSGNDSQRYASDAFSRAIDSVYDVVRESSRRYQSRENIFKFDDHRRRLIDSLQSVYITLEPIPRIDFLEVEDEVLEFLSMLSRVFARPGSSIEAPVRAYR</sequence>